<keyword evidence="1" id="KW-0732">Signal</keyword>
<dbReference type="RefSeq" id="WP_235311590.1">
    <property type="nucleotide sequence ID" value="NZ_JAKGAS010000003.1"/>
</dbReference>
<reference evidence="3 4" key="1">
    <citation type="submission" date="2022-01" db="EMBL/GenBank/DDBJ databases">
        <title>Paraglaciecola sp. G1-23.</title>
        <authorList>
            <person name="Jin M.S."/>
            <person name="Han D.M."/>
            <person name="Kim H.M."/>
            <person name="Jeon C.O."/>
        </authorList>
    </citation>
    <scope>NUCLEOTIDE SEQUENCE [LARGE SCALE GENOMIC DNA]</scope>
    <source>
        <strain evidence="3 4">G1-23</strain>
    </source>
</reference>
<dbReference type="InterPro" id="IPR013424">
    <property type="entry name" value="Ice-binding_C"/>
</dbReference>
<evidence type="ECO:0000313" key="4">
    <source>
        <dbReference type="Proteomes" id="UP001521137"/>
    </source>
</evidence>
<protein>
    <submittedName>
        <fullName evidence="3">PEP-CTERM sorting domain-containing protein</fullName>
    </submittedName>
</protein>
<feature type="chain" id="PRO_5047213955" evidence="1">
    <location>
        <begin position="27"/>
        <end position="281"/>
    </location>
</feature>
<gene>
    <name evidence="3" type="ORF">L0668_07935</name>
</gene>
<dbReference type="Proteomes" id="UP001521137">
    <property type="component" value="Unassembled WGS sequence"/>
</dbReference>
<dbReference type="Pfam" id="PF07589">
    <property type="entry name" value="PEP-CTERM"/>
    <property type="match status" value="1"/>
</dbReference>
<feature type="domain" description="Ice-binding protein C-terminal" evidence="2">
    <location>
        <begin position="253"/>
        <end position="275"/>
    </location>
</feature>
<evidence type="ECO:0000313" key="3">
    <source>
        <dbReference type="EMBL" id="MCF2948032.1"/>
    </source>
</evidence>
<accession>A0ABS9D6H9</accession>
<dbReference type="NCBIfam" id="TIGR02595">
    <property type="entry name" value="PEP_CTERM"/>
    <property type="match status" value="1"/>
</dbReference>
<name>A0ABS9D6H9_9ALTE</name>
<comment type="caution">
    <text evidence="3">The sequence shown here is derived from an EMBL/GenBank/DDBJ whole genome shotgun (WGS) entry which is preliminary data.</text>
</comment>
<evidence type="ECO:0000259" key="2">
    <source>
        <dbReference type="Pfam" id="PF07589"/>
    </source>
</evidence>
<evidence type="ECO:0000256" key="1">
    <source>
        <dbReference type="SAM" id="SignalP"/>
    </source>
</evidence>
<dbReference type="EMBL" id="JAKGAS010000003">
    <property type="protein sequence ID" value="MCF2948032.1"/>
    <property type="molecule type" value="Genomic_DNA"/>
</dbReference>
<keyword evidence="4" id="KW-1185">Reference proteome</keyword>
<organism evidence="3 4">
    <name type="scientific">Paraglaciecola algarum</name>
    <dbReference type="NCBI Taxonomy" id="3050085"/>
    <lineage>
        <taxon>Bacteria</taxon>
        <taxon>Pseudomonadati</taxon>
        <taxon>Pseudomonadota</taxon>
        <taxon>Gammaproteobacteria</taxon>
        <taxon>Alteromonadales</taxon>
        <taxon>Alteromonadaceae</taxon>
        <taxon>Paraglaciecola</taxon>
    </lineage>
</organism>
<feature type="signal peptide" evidence="1">
    <location>
        <begin position="1"/>
        <end position="26"/>
    </location>
</feature>
<sequence length="281" mass="29822">MKVQVKILQYAVIATTIFSVSSPVAASLIQSKVLAFNQSSQGFGDSTGVHEHALSTAFYYQTYPDGGFYRGQTVTGFGWASGSASSRIVDGGIRLFSTFTIDDIVISYTGNQTAETHVPGEHHITYHANFAPHLNGNSTFSLGAQGSGFSYTGKTLYADGQEPLSGVWDIKGLYAVGTNLTLTIFSELSIANQLPEVQSAVRSSYGGFATVLGGSPVFILPEFYSANSADGSIVDNMYVGFNPLASDVHNSVSVPEPGTLCVFATGLLGLLINRRRTQSRG</sequence>
<proteinExistence type="predicted"/>